<evidence type="ECO:0000313" key="4">
    <source>
        <dbReference type="Proteomes" id="UP000644693"/>
    </source>
</evidence>
<dbReference type="Proteomes" id="UP000644693">
    <property type="component" value="Unassembled WGS sequence"/>
</dbReference>
<organism evidence="3 4">
    <name type="scientific">Parahalioglobus pacificus</name>
    <dbReference type="NCBI Taxonomy" id="930806"/>
    <lineage>
        <taxon>Bacteria</taxon>
        <taxon>Pseudomonadati</taxon>
        <taxon>Pseudomonadota</taxon>
        <taxon>Gammaproteobacteria</taxon>
        <taxon>Cellvibrionales</taxon>
        <taxon>Halieaceae</taxon>
        <taxon>Parahalioglobus</taxon>
    </lineage>
</organism>
<comment type="caution">
    <text evidence="3">The sequence shown here is derived from an EMBL/GenBank/DDBJ whole genome shotgun (WGS) entry which is preliminary data.</text>
</comment>
<feature type="signal peptide" evidence="1">
    <location>
        <begin position="1"/>
        <end position="19"/>
    </location>
</feature>
<dbReference type="Gene3D" id="3.40.250.10">
    <property type="entry name" value="Rhodanese-like domain"/>
    <property type="match status" value="1"/>
</dbReference>
<evidence type="ECO:0000313" key="3">
    <source>
        <dbReference type="EMBL" id="GHD38483.1"/>
    </source>
</evidence>
<dbReference type="RefSeq" id="WP_189478550.1">
    <property type="nucleotide sequence ID" value="NZ_BMYM01000003.1"/>
</dbReference>
<evidence type="ECO:0000256" key="1">
    <source>
        <dbReference type="SAM" id="SignalP"/>
    </source>
</evidence>
<dbReference type="PROSITE" id="PS50206">
    <property type="entry name" value="RHODANESE_3"/>
    <property type="match status" value="1"/>
</dbReference>
<feature type="chain" id="PRO_5037941185" description="Rhodanese domain-containing protein" evidence="1">
    <location>
        <begin position="20"/>
        <end position="107"/>
    </location>
</feature>
<accession>A0A919CMT1</accession>
<dbReference type="InterPro" id="IPR036873">
    <property type="entry name" value="Rhodanese-like_dom_sf"/>
</dbReference>
<name>A0A919CMT1_9GAMM</name>
<dbReference type="CDD" id="cd00158">
    <property type="entry name" value="RHOD"/>
    <property type="match status" value="1"/>
</dbReference>
<dbReference type="AlphaFoldDB" id="A0A919CMT1"/>
<dbReference type="SUPFAM" id="SSF52821">
    <property type="entry name" value="Rhodanese/Cell cycle control phosphatase"/>
    <property type="match status" value="1"/>
</dbReference>
<keyword evidence="4" id="KW-1185">Reference proteome</keyword>
<dbReference type="EMBL" id="BMYM01000003">
    <property type="protein sequence ID" value="GHD38483.1"/>
    <property type="molecule type" value="Genomic_DNA"/>
</dbReference>
<proteinExistence type="predicted"/>
<dbReference type="SMART" id="SM00450">
    <property type="entry name" value="RHOD"/>
    <property type="match status" value="1"/>
</dbReference>
<evidence type="ECO:0000259" key="2">
    <source>
        <dbReference type="PROSITE" id="PS50206"/>
    </source>
</evidence>
<dbReference type="InterPro" id="IPR050229">
    <property type="entry name" value="GlpE_sulfurtransferase"/>
</dbReference>
<reference evidence="3" key="2">
    <citation type="submission" date="2020-09" db="EMBL/GenBank/DDBJ databases">
        <authorList>
            <person name="Sun Q."/>
            <person name="Kim S."/>
        </authorList>
    </citation>
    <scope>NUCLEOTIDE SEQUENCE</scope>
    <source>
        <strain evidence="3">KCTC 23430</strain>
    </source>
</reference>
<gene>
    <name evidence="3" type="ORF">GCM10007053_29170</name>
</gene>
<dbReference type="PANTHER" id="PTHR43031">
    <property type="entry name" value="FAD-DEPENDENT OXIDOREDUCTASE"/>
    <property type="match status" value="1"/>
</dbReference>
<protein>
    <recommendedName>
        <fullName evidence="2">Rhodanese domain-containing protein</fullName>
    </recommendedName>
</protein>
<sequence length="107" mass="11141">MLRKMVALLALGWTVSVNAQVEDNAVWIDVRTPAEYASGHVDGALNIPWDAIATGVAALELAPDTPVYLYCGKGGRAEKAKEALAGEGFTALTNAGGIDDARKLAGE</sequence>
<dbReference type="Pfam" id="PF00581">
    <property type="entry name" value="Rhodanese"/>
    <property type="match status" value="1"/>
</dbReference>
<dbReference type="PANTHER" id="PTHR43031:SF7">
    <property type="entry name" value="NITRIC OXIDE REDUCTASE FLRD-NAD(+) REDUCTASE"/>
    <property type="match status" value="1"/>
</dbReference>
<dbReference type="InterPro" id="IPR001763">
    <property type="entry name" value="Rhodanese-like_dom"/>
</dbReference>
<feature type="domain" description="Rhodanese" evidence="2">
    <location>
        <begin position="21"/>
        <end position="106"/>
    </location>
</feature>
<reference evidence="3" key="1">
    <citation type="journal article" date="2014" name="Int. J. Syst. Evol. Microbiol.">
        <title>Complete genome sequence of Corynebacterium casei LMG S-19264T (=DSM 44701T), isolated from a smear-ripened cheese.</title>
        <authorList>
            <consortium name="US DOE Joint Genome Institute (JGI-PGF)"/>
            <person name="Walter F."/>
            <person name="Albersmeier A."/>
            <person name="Kalinowski J."/>
            <person name="Ruckert C."/>
        </authorList>
    </citation>
    <scope>NUCLEOTIDE SEQUENCE</scope>
    <source>
        <strain evidence="3">KCTC 23430</strain>
    </source>
</reference>
<keyword evidence="1" id="KW-0732">Signal</keyword>